<dbReference type="EMBL" id="CP104067">
    <property type="protein sequence ID" value="WAH41854.1"/>
    <property type="molecule type" value="Genomic_DNA"/>
</dbReference>
<accession>A0ABY6ZG23</accession>
<proteinExistence type="predicted"/>
<reference evidence="1" key="1">
    <citation type="submission" date="2022-08" db="EMBL/GenBank/DDBJ databases">
        <title>Alicyclobacillus fastidiosus DSM 17978, complete genome.</title>
        <authorList>
            <person name="Wang Q."/>
            <person name="Cai R."/>
            <person name="Wang Z."/>
        </authorList>
    </citation>
    <scope>NUCLEOTIDE SEQUENCE</scope>
    <source>
        <strain evidence="1">DSM 17978</strain>
    </source>
</reference>
<name>A0ABY6ZG23_9BACL</name>
<gene>
    <name evidence="1" type="ORF">NZD89_27250</name>
</gene>
<protein>
    <submittedName>
        <fullName evidence="1">Uncharacterized protein</fullName>
    </submittedName>
</protein>
<evidence type="ECO:0000313" key="1">
    <source>
        <dbReference type="EMBL" id="WAH41854.1"/>
    </source>
</evidence>
<dbReference type="Proteomes" id="UP001164761">
    <property type="component" value="Chromosome"/>
</dbReference>
<sequence>MLVAVLDDGLPELVEDPVEGAPDPVVVELEAFELAPDDAVLSPLAPPDSPVLPVPLVDNPPAVDPELLLEPVALFPVLVVPVDVFACPVDGGVAVELPGAAPVLCRLLVVVLAVVETPPLVVCVVVPEEDDDTELVE</sequence>
<keyword evidence="2" id="KW-1185">Reference proteome</keyword>
<dbReference type="RefSeq" id="WP_268005753.1">
    <property type="nucleotide sequence ID" value="NZ_BSUT01000001.1"/>
</dbReference>
<organism evidence="1 2">
    <name type="scientific">Alicyclobacillus fastidiosus</name>
    <dbReference type="NCBI Taxonomy" id="392011"/>
    <lineage>
        <taxon>Bacteria</taxon>
        <taxon>Bacillati</taxon>
        <taxon>Bacillota</taxon>
        <taxon>Bacilli</taxon>
        <taxon>Bacillales</taxon>
        <taxon>Alicyclobacillaceae</taxon>
        <taxon>Alicyclobacillus</taxon>
    </lineage>
</organism>
<evidence type="ECO:0000313" key="2">
    <source>
        <dbReference type="Proteomes" id="UP001164761"/>
    </source>
</evidence>